<feature type="compositionally biased region" description="Basic and acidic residues" evidence="4">
    <location>
        <begin position="452"/>
        <end position="471"/>
    </location>
</feature>
<dbReference type="PANTHER" id="PTHR14790:SF15">
    <property type="entry name" value="RECQ-MEDIATED GENOME INSTABILITY PROTEIN 1"/>
    <property type="match status" value="1"/>
</dbReference>
<dbReference type="PANTHER" id="PTHR14790">
    <property type="entry name" value="RECQ-MEDIATED GENOME INSTABILITY PROTEIN 1 RMI1"/>
    <property type="match status" value="1"/>
</dbReference>
<evidence type="ECO:0000256" key="1">
    <source>
        <dbReference type="ARBA" id="ARBA00006395"/>
    </source>
</evidence>
<dbReference type="GO" id="GO:0016604">
    <property type="term" value="C:nuclear body"/>
    <property type="evidence" value="ECO:0000318"/>
    <property type="project" value="GO_Central"/>
</dbReference>
<feature type="domain" description="RecQ mediated genome instability protein 1 OB-fold" evidence="5">
    <location>
        <begin position="123"/>
        <end position="233"/>
    </location>
</feature>
<evidence type="ECO:0000259" key="5">
    <source>
        <dbReference type="Pfam" id="PF08585"/>
    </source>
</evidence>
<protein>
    <recommendedName>
        <fullName evidence="2">RecQ-mediated genome instability protein 1</fullName>
    </recommendedName>
    <alternativeName>
        <fullName evidence="3">BLM-associated protein of 75 kDa homolog</fullName>
    </alternativeName>
</protein>
<dbReference type="OrthoDB" id="341511at2759"/>
<reference evidence="8" key="1">
    <citation type="journal article" date="2017" name="Cell">
        <title>Insights into land plant evolution garnered from the Marchantia polymorpha genome.</title>
        <authorList>
            <person name="Bowman J.L."/>
            <person name="Kohchi T."/>
            <person name="Yamato K.T."/>
            <person name="Jenkins J."/>
            <person name="Shu S."/>
            <person name="Ishizaki K."/>
            <person name="Yamaoka S."/>
            <person name="Nishihama R."/>
            <person name="Nakamura Y."/>
            <person name="Berger F."/>
            <person name="Adam C."/>
            <person name="Aki S.S."/>
            <person name="Althoff F."/>
            <person name="Araki T."/>
            <person name="Arteaga-Vazquez M.A."/>
            <person name="Balasubrmanian S."/>
            <person name="Barry K."/>
            <person name="Bauer D."/>
            <person name="Boehm C.R."/>
            <person name="Briginshaw L."/>
            <person name="Caballero-Perez J."/>
            <person name="Catarino B."/>
            <person name="Chen F."/>
            <person name="Chiyoda S."/>
            <person name="Chovatia M."/>
            <person name="Davies K.M."/>
            <person name="Delmans M."/>
            <person name="Demura T."/>
            <person name="Dierschke T."/>
            <person name="Dolan L."/>
            <person name="Dorantes-Acosta A.E."/>
            <person name="Eklund D.M."/>
            <person name="Florent S.N."/>
            <person name="Flores-Sandoval E."/>
            <person name="Fujiyama A."/>
            <person name="Fukuzawa H."/>
            <person name="Galik B."/>
            <person name="Grimanelli D."/>
            <person name="Grimwood J."/>
            <person name="Grossniklaus U."/>
            <person name="Hamada T."/>
            <person name="Haseloff J."/>
            <person name="Hetherington A.J."/>
            <person name="Higo A."/>
            <person name="Hirakawa Y."/>
            <person name="Hundley H.N."/>
            <person name="Ikeda Y."/>
            <person name="Inoue K."/>
            <person name="Inoue S.I."/>
            <person name="Ishida S."/>
            <person name="Jia Q."/>
            <person name="Kakita M."/>
            <person name="Kanazawa T."/>
            <person name="Kawai Y."/>
            <person name="Kawashima T."/>
            <person name="Kennedy M."/>
            <person name="Kinose K."/>
            <person name="Kinoshita T."/>
            <person name="Kohara Y."/>
            <person name="Koide E."/>
            <person name="Komatsu K."/>
            <person name="Kopischke S."/>
            <person name="Kubo M."/>
            <person name="Kyozuka J."/>
            <person name="Lagercrantz U."/>
            <person name="Lin S.S."/>
            <person name="Lindquist E."/>
            <person name="Lipzen A.M."/>
            <person name="Lu C.W."/>
            <person name="De Luna E."/>
            <person name="Martienssen R.A."/>
            <person name="Minamino N."/>
            <person name="Mizutani M."/>
            <person name="Mizutani M."/>
            <person name="Mochizuki N."/>
            <person name="Monte I."/>
            <person name="Mosher R."/>
            <person name="Nagasaki H."/>
            <person name="Nakagami H."/>
            <person name="Naramoto S."/>
            <person name="Nishitani K."/>
            <person name="Ohtani M."/>
            <person name="Okamoto T."/>
            <person name="Okumura M."/>
            <person name="Phillips J."/>
            <person name="Pollak B."/>
            <person name="Reinders A."/>
            <person name="Rovekamp M."/>
            <person name="Sano R."/>
            <person name="Sawa S."/>
            <person name="Schmid M.W."/>
            <person name="Shirakawa M."/>
            <person name="Solano R."/>
            <person name="Spunde A."/>
            <person name="Suetsugu N."/>
            <person name="Sugano S."/>
            <person name="Sugiyama A."/>
            <person name="Sun R."/>
            <person name="Suzuki Y."/>
            <person name="Takenaka M."/>
            <person name="Takezawa D."/>
            <person name="Tomogane H."/>
            <person name="Tsuzuki M."/>
            <person name="Ueda T."/>
            <person name="Umeda M."/>
            <person name="Ward J.M."/>
            <person name="Watanabe Y."/>
            <person name="Yazaki K."/>
            <person name="Yokoyama R."/>
            <person name="Yoshitake Y."/>
            <person name="Yotsui I."/>
            <person name="Zachgo S."/>
            <person name="Schmutz J."/>
        </authorList>
    </citation>
    <scope>NUCLEOTIDE SEQUENCE [LARGE SCALE GENOMIC DNA]</scope>
    <source>
        <strain evidence="8">Tak-1</strain>
    </source>
</reference>
<dbReference type="Proteomes" id="UP000244005">
    <property type="component" value="Unassembled WGS sequence"/>
</dbReference>
<dbReference type="AlphaFoldDB" id="A0A2R6W5I9"/>
<feature type="compositionally biased region" description="Polar residues" evidence="4">
    <location>
        <begin position="338"/>
        <end position="352"/>
    </location>
</feature>
<feature type="region of interest" description="Disordered" evidence="4">
    <location>
        <begin position="243"/>
        <end position="358"/>
    </location>
</feature>
<dbReference type="Pfam" id="PF08585">
    <property type="entry name" value="RMI1_N_C"/>
    <property type="match status" value="1"/>
</dbReference>
<evidence type="ECO:0000313" key="8">
    <source>
        <dbReference type="Proteomes" id="UP000244005"/>
    </source>
</evidence>
<feature type="compositionally biased region" description="Polar residues" evidence="4">
    <location>
        <begin position="282"/>
        <end position="295"/>
    </location>
</feature>
<dbReference type="GO" id="GO:0000724">
    <property type="term" value="P:double-strand break repair via homologous recombination"/>
    <property type="evidence" value="ECO:0000318"/>
    <property type="project" value="GO_Central"/>
</dbReference>
<dbReference type="Gene3D" id="2.40.50.770">
    <property type="entry name" value="RecQ-mediated genome instability protein Rmi1, C-terminal domain"/>
    <property type="match status" value="1"/>
</dbReference>
<sequence>MASRGRRRPRVEDSDGEDVLVLNELNNSARSQSQHILLSDDEDDSFTAPNSHPPQQMPSAWLPVVEVLHGRGVKPRTEWLLSCLNKLAASYSDFAQMPAFRKAELCFEQFLMADMNMAGAAVLPASMHSLHATELPGPFVLQVDEITDISNSARDRYQEKAAGPGRTLKLSMTDGVQRVYGMEYRPIKALQVFSPAGLKVSLRNVCVRRGLLLLVPEILEIMGGVVERLETARLRAVETINKPPRGRRVPRGTREPSLAESATRAAWPDETGEDSRVPPAGTRSSTVIPTPGTTHSARDVQRREQHRFNSQDQDACLRAPSAQVTPVPQFIRPEAERSTTQSEAGQLHQRAQPSREAFNESVMNQTPKVDVVQHVHQHQHDVQQDQSLGLSRQSGRASCTPRLTKFEVVQEEQHQRCQQEHGAETSRQEGSTAVSQQALRVGTVHQGGQTQEHSRHEAESSRQASKFRDTKQCVQSATLQQGEQGQVSHNRPAAEPTKLSVPYAAEGPTQSPGVPLLSPSLGKLSLRSRRSTQSTVSLQSNLQSSQPSQSSLGEELERNEEITEPEDKGCGLAAEETTHMLEIDNIPFTYLSTLDDTRQSNRGQDVEARGRVKCVIAGVGNFQYKGCEEFKLLLHIEDGTLITECSVAHQVVQGLVGHSPLEVSSKLANSDTHQEMLESLIQFQKFLERFEGYMDLEFRKTSPVPMVVNIVEGVESTDARHLLRRFQMSVPSRPPTGVKETIDLLSP</sequence>
<proteinExistence type="inferred from homology"/>
<feature type="compositionally biased region" description="Basic and acidic residues" evidence="4">
    <location>
        <begin position="414"/>
        <end position="427"/>
    </location>
</feature>
<dbReference type="InterPro" id="IPR032199">
    <property type="entry name" value="RMI1_C"/>
</dbReference>
<evidence type="ECO:0000313" key="7">
    <source>
        <dbReference type="EMBL" id="PTQ29123.1"/>
    </source>
</evidence>
<comment type="similarity">
    <text evidence="1">Belongs to the RMI1 family.</text>
</comment>
<feature type="region of interest" description="Disordered" evidence="4">
    <location>
        <begin position="374"/>
        <end position="398"/>
    </location>
</feature>
<dbReference type="Gramene" id="Mp5g02210.1">
    <property type="protein sequence ID" value="Mp5g02210.1.cds"/>
    <property type="gene ID" value="Mp5g02210"/>
</dbReference>
<feature type="compositionally biased region" description="Low complexity" evidence="4">
    <location>
        <begin position="526"/>
        <end position="552"/>
    </location>
</feature>
<dbReference type="InterPro" id="IPR013894">
    <property type="entry name" value="RMI1_OB"/>
</dbReference>
<feature type="compositionally biased region" description="Polar residues" evidence="4">
    <location>
        <begin position="472"/>
        <end position="489"/>
    </location>
</feature>
<evidence type="ECO:0000259" key="6">
    <source>
        <dbReference type="Pfam" id="PF16099"/>
    </source>
</evidence>
<dbReference type="FunFam" id="2.40.50.770:FF:000004">
    <property type="entry name" value="RecQ-mediated instability protein (DUF1767)"/>
    <property type="match status" value="1"/>
</dbReference>
<feature type="compositionally biased region" description="Polar residues" evidence="4">
    <location>
        <begin position="428"/>
        <end position="438"/>
    </location>
</feature>
<feature type="compositionally biased region" description="Polar residues" evidence="4">
    <location>
        <begin position="387"/>
        <end position="397"/>
    </location>
</feature>
<name>A0A2R6W5I9_MARPO</name>
<feature type="compositionally biased region" description="Basic and acidic residues" evidence="4">
    <location>
        <begin position="555"/>
        <end position="568"/>
    </location>
</feature>
<evidence type="ECO:0000256" key="3">
    <source>
        <dbReference type="ARBA" id="ARBA00077519"/>
    </source>
</evidence>
<feature type="region of interest" description="Disordered" evidence="4">
    <location>
        <begin position="414"/>
        <end position="494"/>
    </location>
</feature>
<dbReference type="OMA" id="MCILQVV"/>
<dbReference type="SMART" id="SM01161">
    <property type="entry name" value="DUF1767"/>
    <property type="match status" value="1"/>
</dbReference>
<gene>
    <name evidence="7" type="ORF">MARPO_0147s0014</name>
</gene>
<dbReference type="Pfam" id="PF16099">
    <property type="entry name" value="RMI1_C"/>
    <property type="match status" value="1"/>
</dbReference>
<dbReference type="GO" id="GO:0031422">
    <property type="term" value="C:RecQ family helicase-topoisomerase III complex"/>
    <property type="evidence" value="ECO:0000318"/>
    <property type="project" value="GO_Central"/>
</dbReference>
<feature type="compositionally biased region" description="Basic and acidic residues" evidence="4">
    <location>
        <begin position="296"/>
        <end position="309"/>
    </location>
</feature>
<evidence type="ECO:0000256" key="2">
    <source>
        <dbReference type="ARBA" id="ARBA00018987"/>
    </source>
</evidence>
<dbReference type="EMBL" id="KZ772817">
    <property type="protein sequence ID" value="PTQ29123.1"/>
    <property type="molecule type" value="Genomic_DNA"/>
</dbReference>
<evidence type="ECO:0000256" key="4">
    <source>
        <dbReference type="SAM" id="MobiDB-lite"/>
    </source>
</evidence>
<feature type="domain" description="RecQ-mediated genome instability protein 1 C-terminal OB-fold" evidence="6">
    <location>
        <begin position="587"/>
        <end position="725"/>
    </location>
</feature>
<dbReference type="GO" id="GO:0000712">
    <property type="term" value="P:resolution of meiotic recombination intermediates"/>
    <property type="evidence" value="ECO:0000318"/>
    <property type="project" value="GO_Central"/>
</dbReference>
<keyword evidence="8" id="KW-1185">Reference proteome</keyword>
<feature type="region of interest" description="Disordered" evidence="4">
    <location>
        <begin position="526"/>
        <end position="568"/>
    </location>
</feature>
<dbReference type="GO" id="GO:0000166">
    <property type="term" value="F:nucleotide binding"/>
    <property type="evidence" value="ECO:0007669"/>
    <property type="project" value="InterPro"/>
</dbReference>
<organism evidence="7 8">
    <name type="scientific">Marchantia polymorpha</name>
    <name type="common">Common liverwort</name>
    <name type="synonym">Marchantia aquatica</name>
    <dbReference type="NCBI Taxonomy" id="3197"/>
    <lineage>
        <taxon>Eukaryota</taxon>
        <taxon>Viridiplantae</taxon>
        <taxon>Streptophyta</taxon>
        <taxon>Embryophyta</taxon>
        <taxon>Marchantiophyta</taxon>
        <taxon>Marchantiopsida</taxon>
        <taxon>Marchantiidae</taxon>
        <taxon>Marchantiales</taxon>
        <taxon>Marchantiaceae</taxon>
        <taxon>Marchantia</taxon>
    </lineage>
</organism>
<dbReference type="InterPro" id="IPR042470">
    <property type="entry name" value="RMI1_N_C_sf"/>
</dbReference>
<accession>A0A2R6W5I9</accession>